<dbReference type="AlphaFoldDB" id="A0A9X0HNL2"/>
<organism evidence="1 2">
    <name type="scientific">Solirubrum puertoriconensis</name>
    <dbReference type="NCBI Taxonomy" id="1751427"/>
    <lineage>
        <taxon>Bacteria</taxon>
        <taxon>Pseudomonadati</taxon>
        <taxon>Bacteroidota</taxon>
        <taxon>Cytophagia</taxon>
        <taxon>Cytophagales</taxon>
    </lineage>
</organism>
<evidence type="ECO:0000313" key="2">
    <source>
        <dbReference type="Proteomes" id="UP000054223"/>
    </source>
</evidence>
<dbReference type="EMBL" id="LNAL01000003">
    <property type="protein sequence ID" value="KUG09345.1"/>
    <property type="molecule type" value="Genomic_DNA"/>
</dbReference>
<reference evidence="1 2" key="1">
    <citation type="submission" date="2015-11" db="EMBL/GenBank/DDBJ databases">
        <title>Solirubrum puertoriconensis gen. nov. an environmental bacteria isolated in Puerto Rico.</title>
        <authorList>
            <person name="Cuebas-Irizarry M.F."/>
            <person name="Montalvo-Rodriguez R."/>
        </authorList>
    </citation>
    <scope>NUCLEOTIDE SEQUENCE [LARGE SCALE GENOMIC DNA]</scope>
    <source>
        <strain evidence="1 2">MC1A</strain>
    </source>
</reference>
<comment type="caution">
    <text evidence="1">The sequence shown here is derived from an EMBL/GenBank/DDBJ whole genome shotgun (WGS) entry which is preliminary data.</text>
</comment>
<gene>
    <name evidence="1" type="ORF">ASU33_16555</name>
</gene>
<accession>A0A9X0HNL2</accession>
<proteinExistence type="predicted"/>
<keyword evidence="2" id="KW-1185">Reference proteome</keyword>
<dbReference type="RefSeq" id="WP_059067207.1">
    <property type="nucleotide sequence ID" value="NZ_LNAL01000003.1"/>
</dbReference>
<protein>
    <submittedName>
        <fullName evidence="1">Uncharacterized protein</fullName>
    </submittedName>
</protein>
<name>A0A9X0HNL2_SOLP1</name>
<dbReference type="OrthoDB" id="262374at2"/>
<sequence length="193" mass="21243">METTRVFAAETEAELWRQVAADMAREPDLLEYTAQLNLGGYQLLLDIDIDLGGGFEGGYEFTTLTAAVPDNVALRFVLHEQDLLHELGKLLGMEDVELGVQDIDDAFIIRTNDPAALQTLFAYPDIHDTLLKYHECRLSLGPATSSDDAAAPLQLTFSKDAGVVEPEQLQEIGHMLFYLLRQIAPLPTAAPSL</sequence>
<dbReference type="Proteomes" id="UP000054223">
    <property type="component" value="Unassembled WGS sequence"/>
</dbReference>
<evidence type="ECO:0000313" key="1">
    <source>
        <dbReference type="EMBL" id="KUG09345.1"/>
    </source>
</evidence>